<sequence>MYPWGQSKVLLDDDCLKLQLNTGFIIAKISGGGFSSYPMKSLFDASDKNQGSSNRGFILSLMLHFLVKTV</sequence>
<protein>
    <submittedName>
        <fullName evidence="1">Uncharacterized protein</fullName>
    </submittedName>
</protein>
<dbReference type="KEGG" id="naz:Aazo_3816"/>
<dbReference type="AlphaFoldDB" id="D7E4M8"/>
<gene>
    <name evidence="1" type="ordered locus">Aazo_3816</name>
</gene>
<proteinExistence type="predicted"/>
<reference evidence="1 2" key="1">
    <citation type="journal article" date="2010" name="PLoS ONE">
        <title>Genome erosion in a nitrogen-fixing vertically transmitted endosymbiotic multicellular cyanobacterium.</title>
        <authorList>
            <person name="Ran L."/>
            <person name="Larsson J."/>
            <person name="Vigil-Stenman T."/>
            <person name="Nylander J.A."/>
            <person name="Ininbergs K."/>
            <person name="Zheng W.W."/>
            <person name="Lapidus A."/>
            <person name="Lowry S."/>
            <person name="Haselkorn R."/>
            <person name="Bergman B."/>
        </authorList>
    </citation>
    <scope>NUCLEOTIDE SEQUENCE [LARGE SCALE GENOMIC DNA]</scope>
    <source>
        <strain evidence="1 2">0708</strain>
    </source>
</reference>
<keyword evidence="2" id="KW-1185">Reference proteome</keyword>
<dbReference type="HOGENOM" id="CLU_2753874_0_0_3"/>
<dbReference type="Proteomes" id="UP000001511">
    <property type="component" value="Chromosome"/>
</dbReference>
<evidence type="ECO:0000313" key="1">
    <source>
        <dbReference type="EMBL" id="ADI65344.1"/>
    </source>
</evidence>
<accession>D7E4M8</accession>
<organism evidence="1 2">
    <name type="scientific">Nostoc azollae (strain 0708)</name>
    <name type="common">Anabaena azollae (strain 0708)</name>
    <dbReference type="NCBI Taxonomy" id="551115"/>
    <lineage>
        <taxon>Bacteria</taxon>
        <taxon>Bacillati</taxon>
        <taxon>Cyanobacteriota</taxon>
        <taxon>Cyanophyceae</taxon>
        <taxon>Nostocales</taxon>
        <taxon>Nostocaceae</taxon>
        <taxon>Trichormus</taxon>
    </lineage>
</organism>
<evidence type="ECO:0000313" key="2">
    <source>
        <dbReference type="Proteomes" id="UP000001511"/>
    </source>
</evidence>
<name>D7E4M8_NOSA0</name>
<dbReference type="EMBL" id="CP002059">
    <property type="protein sequence ID" value="ADI65344.1"/>
    <property type="molecule type" value="Genomic_DNA"/>
</dbReference>